<evidence type="ECO:0000313" key="1">
    <source>
        <dbReference type="EMBL" id="PZO59879.1"/>
    </source>
</evidence>
<dbReference type="EMBL" id="QBMP01000017">
    <property type="protein sequence ID" value="PZO59879.1"/>
    <property type="molecule type" value="Genomic_DNA"/>
</dbReference>
<protein>
    <submittedName>
        <fullName evidence="1">Uncharacterized protein</fullName>
    </submittedName>
</protein>
<dbReference type="Proteomes" id="UP000249794">
    <property type="component" value="Unassembled WGS sequence"/>
</dbReference>
<evidence type="ECO:0000313" key="2">
    <source>
        <dbReference type="Proteomes" id="UP000249794"/>
    </source>
</evidence>
<name>A0A2W4XZD3_9CYAN</name>
<gene>
    <name evidence="1" type="ORF">DCF15_03215</name>
</gene>
<reference evidence="1 2" key="2">
    <citation type="submission" date="2018-06" db="EMBL/GenBank/DDBJ databases">
        <title>Metagenomic assembly of (sub)arctic Cyanobacteria and their associated microbiome from non-axenic cultures.</title>
        <authorList>
            <person name="Baurain D."/>
        </authorList>
    </citation>
    <scope>NUCLEOTIDE SEQUENCE [LARGE SCALE GENOMIC DNA]</scope>
    <source>
        <strain evidence="1">ULC027bin1</strain>
    </source>
</reference>
<comment type="caution">
    <text evidence="1">The sequence shown here is derived from an EMBL/GenBank/DDBJ whole genome shotgun (WGS) entry which is preliminary data.</text>
</comment>
<proteinExistence type="predicted"/>
<organism evidence="1 2">
    <name type="scientific">Phormidesmis priestleyi</name>
    <dbReference type="NCBI Taxonomy" id="268141"/>
    <lineage>
        <taxon>Bacteria</taxon>
        <taxon>Bacillati</taxon>
        <taxon>Cyanobacteriota</taxon>
        <taxon>Cyanophyceae</taxon>
        <taxon>Leptolyngbyales</taxon>
        <taxon>Leptolyngbyaceae</taxon>
        <taxon>Phormidesmis</taxon>
    </lineage>
</organism>
<reference evidence="2" key="1">
    <citation type="submission" date="2018-04" db="EMBL/GenBank/DDBJ databases">
        <authorList>
            <person name="Cornet L."/>
        </authorList>
    </citation>
    <scope>NUCLEOTIDE SEQUENCE [LARGE SCALE GENOMIC DNA]</scope>
</reference>
<sequence length="61" mass="6738">MFMILIGWTGVATLVLAPFGAFAINLAAIMAIAKRLGCDRSLLTWPKYCVQTGFRRSLSQF</sequence>
<accession>A0A2W4XZD3</accession>
<dbReference type="AlphaFoldDB" id="A0A2W4XZD3"/>